<accession>A0ABN7WL58</accession>
<reference evidence="1 2" key="1">
    <citation type="submission" date="2021-06" db="EMBL/GenBank/DDBJ databases">
        <authorList>
            <person name="Kallberg Y."/>
            <person name="Tangrot J."/>
            <person name="Rosling A."/>
        </authorList>
    </citation>
    <scope>NUCLEOTIDE SEQUENCE [LARGE SCALE GENOMIC DNA]</scope>
    <source>
        <strain evidence="1 2">120-4 pot B 10/14</strain>
    </source>
</reference>
<dbReference type="Proteomes" id="UP000789901">
    <property type="component" value="Unassembled WGS sequence"/>
</dbReference>
<keyword evidence="2" id="KW-1185">Reference proteome</keyword>
<sequence length="49" mass="5766">MFIRRIEKGFATVRLTRWERSDKDGTLCQSVAIKSFNGSKNNYKELLKE</sequence>
<dbReference type="EMBL" id="CAJVQB010050679">
    <property type="protein sequence ID" value="CAG8835034.1"/>
    <property type="molecule type" value="Genomic_DNA"/>
</dbReference>
<feature type="non-terminal residue" evidence="1">
    <location>
        <position position="49"/>
    </location>
</feature>
<gene>
    <name evidence="1" type="ORF">GMARGA_LOCUS32363</name>
</gene>
<evidence type="ECO:0000313" key="2">
    <source>
        <dbReference type="Proteomes" id="UP000789901"/>
    </source>
</evidence>
<organism evidence="1 2">
    <name type="scientific">Gigaspora margarita</name>
    <dbReference type="NCBI Taxonomy" id="4874"/>
    <lineage>
        <taxon>Eukaryota</taxon>
        <taxon>Fungi</taxon>
        <taxon>Fungi incertae sedis</taxon>
        <taxon>Mucoromycota</taxon>
        <taxon>Glomeromycotina</taxon>
        <taxon>Glomeromycetes</taxon>
        <taxon>Diversisporales</taxon>
        <taxon>Gigasporaceae</taxon>
        <taxon>Gigaspora</taxon>
    </lineage>
</organism>
<proteinExistence type="predicted"/>
<evidence type="ECO:0000313" key="1">
    <source>
        <dbReference type="EMBL" id="CAG8835034.1"/>
    </source>
</evidence>
<protein>
    <submittedName>
        <fullName evidence="1">999_t:CDS:1</fullName>
    </submittedName>
</protein>
<comment type="caution">
    <text evidence="1">The sequence shown here is derived from an EMBL/GenBank/DDBJ whole genome shotgun (WGS) entry which is preliminary data.</text>
</comment>
<name>A0ABN7WL58_GIGMA</name>